<feature type="transmembrane region" description="Helical" evidence="7">
    <location>
        <begin position="298"/>
        <end position="319"/>
    </location>
</feature>
<keyword evidence="3 7" id="KW-0812">Transmembrane</keyword>
<feature type="transmembrane region" description="Helical" evidence="7">
    <location>
        <begin position="109"/>
        <end position="130"/>
    </location>
</feature>
<keyword evidence="4" id="KW-0029">Amino-acid transport</keyword>
<keyword evidence="2" id="KW-0813">Transport</keyword>
<feature type="transmembrane region" description="Helical" evidence="7">
    <location>
        <begin position="218"/>
        <end position="235"/>
    </location>
</feature>
<feature type="transmembrane region" description="Helical" evidence="7">
    <location>
        <begin position="175"/>
        <end position="198"/>
    </location>
</feature>
<evidence type="ECO:0000256" key="3">
    <source>
        <dbReference type="ARBA" id="ARBA00022692"/>
    </source>
</evidence>
<proteinExistence type="predicted"/>
<dbReference type="Pfam" id="PF01490">
    <property type="entry name" value="Aa_trans"/>
    <property type="match status" value="1"/>
</dbReference>
<evidence type="ECO:0000256" key="1">
    <source>
        <dbReference type="ARBA" id="ARBA00004370"/>
    </source>
</evidence>
<dbReference type="InterPro" id="IPR013057">
    <property type="entry name" value="AA_transpt_TM"/>
</dbReference>
<dbReference type="OrthoDB" id="40134at2759"/>
<keyword evidence="5 7" id="KW-1133">Transmembrane helix</keyword>
<keyword evidence="10" id="KW-1185">Reference proteome</keyword>
<evidence type="ECO:0000256" key="5">
    <source>
        <dbReference type="ARBA" id="ARBA00022989"/>
    </source>
</evidence>
<feature type="transmembrane region" description="Helical" evidence="7">
    <location>
        <begin position="256"/>
        <end position="278"/>
    </location>
</feature>
<protein>
    <recommendedName>
        <fullName evidence="8">Amino acid transporter transmembrane domain-containing protein</fullName>
    </recommendedName>
</protein>
<feature type="transmembrane region" description="Helical" evidence="7">
    <location>
        <begin position="331"/>
        <end position="350"/>
    </location>
</feature>
<sequence length="360" mass="38731">MAPTQQPPVLATHADAGKALVLESKGNWLHAGYHLTAATVGPPLLSLPFAMSSLGWGPGICTLLLAAAVTLYECFLLSITTEELNARGLQCFRFWDVASNVMGPKWAHYCVAPLQYVMCYAVVIALILLGGGTLEGVFGTALSNGGHLRLYYYTATFGAFALVLSQLPSFHSLRFFNLLSMLLCLGFSICTVGASIIAGLSAKSPPKDYSVHGSPLNVMFGTFNAISIMITTYANPMIVEIQATLVPPPTSKMLKGLLVCYSMSLLTFLSVSISGYWAFGSSAKGIVFDDMKSLVPKWLFLLANAFACLQLIVMTVVYLQPLCAKYEGLVVNVNVVLTIIGTVAAVRQIVLDVNQIFRFT</sequence>
<evidence type="ECO:0000259" key="8">
    <source>
        <dbReference type="Pfam" id="PF01490"/>
    </source>
</evidence>
<gene>
    <name evidence="9" type="ORF">GOP47_0025755</name>
</gene>
<evidence type="ECO:0000313" key="10">
    <source>
        <dbReference type="Proteomes" id="UP000886520"/>
    </source>
</evidence>
<evidence type="ECO:0000313" key="9">
    <source>
        <dbReference type="EMBL" id="KAI5059436.1"/>
    </source>
</evidence>
<evidence type="ECO:0000256" key="4">
    <source>
        <dbReference type="ARBA" id="ARBA00022970"/>
    </source>
</evidence>
<name>A0A9D4U0P5_ADICA</name>
<evidence type="ECO:0000256" key="2">
    <source>
        <dbReference type="ARBA" id="ARBA00022448"/>
    </source>
</evidence>
<evidence type="ECO:0000256" key="6">
    <source>
        <dbReference type="ARBA" id="ARBA00023136"/>
    </source>
</evidence>
<dbReference type="GO" id="GO:0016020">
    <property type="term" value="C:membrane"/>
    <property type="evidence" value="ECO:0007669"/>
    <property type="project" value="UniProtKB-SubCell"/>
</dbReference>
<evidence type="ECO:0000256" key="7">
    <source>
        <dbReference type="SAM" id="Phobius"/>
    </source>
</evidence>
<feature type="domain" description="Amino acid transporter transmembrane" evidence="8">
    <location>
        <begin position="25"/>
        <end position="324"/>
    </location>
</feature>
<accession>A0A9D4U0P5</accession>
<dbReference type="GO" id="GO:0006865">
    <property type="term" value="P:amino acid transport"/>
    <property type="evidence" value="ECO:0007669"/>
    <property type="project" value="UniProtKB-KW"/>
</dbReference>
<dbReference type="EMBL" id="JABFUD020000025">
    <property type="protein sequence ID" value="KAI5059436.1"/>
    <property type="molecule type" value="Genomic_DNA"/>
</dbReference>
<organism evidence="9 10">
    <name type="scientific">Adiantum capillus-veneris</name>
    <name type="common">Maidenhair fern</name>
    <dbReference type="NCBI Taxonomy" id="13818"/>
    <lineage>
        <taxon>Eukaryota</taxon>
        <taxon>Viridiplantae</taxon>
        <taxon>Streptophyta</taxon>
        <taxon>Embryophyta</taxon>
        <taxon>Tracheophyta</taxon>
        <taxon>Polypodiopsida</taxon>
        <taxon>Polypodiidae</taxon>
        <taxon>Polypodiales</taxon>
        <taxon>Pteridineae</taxon>
        <taxon>Pteridaceae</taxon>
        <taxon>Vittarioideae</taxon>
        <taxon>Adiantum</taxon>
    </lineage>
</organism>
<comment type="subcellular location">
    <subcellularLocation>
        <location evidence="1">Membrane</location>
    </subcellularLocation>
</comment>
<reference evidence="9" key="1">
    <citation type="submission" date="2021-01" db="EMBL/GenBank/DDBJ databases">
        <title>Adiantum capillus-veneris genome.</title>
        <authorList>
            <person name="Fang Y."/>
            <person name="Liao Q."/>
        </authorList>
    </citation>
    <scope>NUCLEOTIDE SEQUENCE</scope>
    <source>
        <strain evidence="9">H3</strain>
        <tissue evidence="9">Leaf</tissue>
    </source>
</reference>
<feature type="transmembrane region" description="Helical" evidence="7">
    <location>
        <begin position="56"/>
        <end position="79"/>
    </location>
</feature>
<dbReference type="PANTHER" id="PTHR48017">
    <property type="entry name" value="OS05G0424000 PROTEIN-RELATED"/>
    <property type="match status" value="1"/>
</dbReference>
<dbReference type="AlphaFoldDB" id="A0A9D4U0P5"/>
<comment type="caution">
    <text evidence="9">The sequence shown here is derived from an EMBL/GenBank/DDBJ whole genome shotgun (WGS) entry which is preliminary data.</text>
</comment>
<keyword evidence="6 7" id="KW-0472">Membrane</keyword>
<feature type="transmembrane region" description="Helical" evidence="7">
    <location>
        <begin position="150"/>
        <end position="168"/>
    </location>
</feature>
<dbReference type="Proteomes" id="UP000886520">
    <property type="component" value="Chromosome 25"/>
</dbReference>